<accession>A0A5D0NHX5</accession>
<dbReference type="RefSeq" id="WP_067901315.1">
    <property type="nucleotide sequence ID" value="NZ_VSFG01000005.1"/>
</dbReference>
<dbReference type="AlphaFoldDB" id="A0A5D0NHX5"/>
<dbReference type="STRING" id="1220554.GCA_001552135_06789"/>
<evidence type="ECO:0000313" key="2">
    <source>
        <dbReference type="EMBL" id="TYB43954.1"/>
    </source>
</evidence>
<sequence>MTAPADEPVQRIARDLDAEYVGVGRRGTLYRAPERQRCYRLIPRAELSADHRDELKRWQGLARRPGLAPVVAAGAGGDQQHLGGRWYQVVCYETRGRRSLADALADPAPANRVDAVIVALRAMTRWWSSLGPGMMPMPADIVLTDSGTQLLPLPRWGVPSFTELMTGPERVLHLAPNLARGQAEVGRAEDLYALAVAALRCFGAVSDAGPERLLHRAACAVAPSGERLDGRLPGWMRRVGPIRSVLDELRELTSPAAMAEERGDDDVAWLVDRLERARDAMDPVTAVRSLRDAGEPHEALSLARAILVDDPHYDVLVLAATIAYQDAGSPLEALTLLDRAVQTDPERVEAYAEQMSVIGDLWTTVLTLLSEAIDDSFARRLDTTLRAAFHHLPQAERRAHATTMAGHLIRQGRLREANSFAHRWLHGEDGLMWWRIDLMIVYGTTFLLLDRLDEAEQIAGVIRKGLRRVTANKSMDAATIELHGLLLAQFEEELRNAREAKRGEREKGGNGAEGES</sequence>
<dbReference type="EMBL" id="VSFG01000005">
    <property type="protein sequence ID" value="TYB43954.1"/>
    <property type="molecule type" value="Genomic_DNA"/>
</dbReference>
<proteinExistence type="predicted"/>
<reference evidence="2 3" key="1">
    <citation type="submission" date="2019-08" db="EMBL/GenBank/DDBJ databases">
        <title>Actinomadura sp. nov. CYP1-5 isolated from mountain soil.</title>
        <authorList>
            <person name="Songsumanus A."/>
            <person name="Kuncharoen N."/>
            <person name="Kudo T."/>
            <person name="Yuki M."/>
            <person name="Igarashi Y."/>
            <person name="Tanasupawat S."/>
        </authorList>
    </citation>
    <scope>NUCLEOTIDE SEQUENCE [LARGE SCALE GENOMIC DNA]</scope>
    <source>
        <strain evidence="2 3">JCM 14158</strain>
    </source>
</reference>
<evidence type="ECO:0000313" key="3">
    <source>
        <dbReference type="Proteomes" id="UP000323380"/>
    </source>
</evidence>
<evidence type="ECO:0008006" key="4">
    <source>
        <dbReference type="Google" id="ProtNLM"/>
    </source>
</evidence>
<name>A0A5D0NHX5_9ACTN</name>
<dbReference type="SUPFAM" id="SSF48452">
    <property type="entry name" value="TPR-like"/>
    <property type="match status" value="1"/>
</dbReference>
<keyword evidence="1" id="KW-0175">Coiled coil</keyword>
<protein>
    <recommendedName>
        <fullName evidence="4">Tetratricopeptide repeat protein</fullName>
    </recommendedName>
</protein>
<dbReference type="Proteomes" id="UP000323380">
    <property type="component" value="Unassembled WGS sequence"/>
</dbReference>
<keyword evidence="3" id="KW-1185">Reference proteome</keyword>
<comment type="caution">
    <text evidence="2">The sequence shown here is derived from an EMBL/GenBank/DDBJ whole genome shotgun (WGS) entry which is preliminary data.</text>
</comment>
<organism evidence="2 3">
    <name type="scientific">Actinomadura chibensis</name>
    <dbReference type="NCBI Taxonomy" id="392828"/>
    <lineage>
        <taxon>Bacteria</taxon>
        <taxon>Bacillati</taxon>
        <taxon>Actinomycetota</taxon>
        <taxon>Actinomycetes</taxon>
        <taxon>Streptosporangiales</taxon>
        <taxon>Thermomonosporaceae</taxon>
        <taxon>Actinomadura</taxon>
    </lineage>
</organism>
<feature type="coiled-coil region" evidence="1">
    <location>
        <begin position="480"/>
        <end position="507"/>
    </location>
</feature>
<dbReference type="InterPro" id="IPR011990">
    <property type="entry name" value="TPR-like_helical_dom_sf"/>
</dbReference>
<gene>
    <name evidence="2" type="ORF">FXF69_23600</name>
</gene>
<dbReference type="Gene3D" id="1.25.40.10">
    <property type="entry name" value="Tetratricopeptide repeat domain"/>
    <property type="match status" value="1"/>
</dbReference>
<evidence type="ECO:0000256" key="1">
    <source>
        <dbReference type="SAM" id="Coils"/>
    </source>
</evidence>